<comment type="caution">
    <text evidence="1">The sequence shown here is derived from an EMBL/GenBank/DDBJ whole genome shotgun (WGS) entry which is preliminary data.</text>
</comment>
<accession>A0AAV6HBR1</accession>
<dbReference type="AlphaFoldDB" id="A0AAV6HBR1"/>
<evidence type="ECO:0000313" key="2">
    <source>
        <dbReference type="Proteomes" id="UP000823561"/>
    </source>
</evidence>
<protein>
    <submittedName>
        <fullName evidence="1">Uncharacterized protein</fullName>
    </submittedName>
</protein>
<gene>
    <name evidence="1" type="ORF">AALO_G00027740</name>
</gene>
<proteinExistence type="predicted"/>
<keyword evidence="2" id="KW-1185">Reference proteome</keyword>
<sequence>MPSCKAKHFQVLEFCIGYYSHTIPCTKLQLSNDLKKKFTLRKRPDCHSIQFNSTGSETWLCEEDPAVLPS</sequence>
<name>A0AAV6HBR1_9TELE</name>
<dbReference type="Proteomes" id="UP000823561">
    <property type="component" value="Chromosome 2"/>
</dbReference>
<organism evidence="1 2">
    <name type="scientific">Alosa alosa</name>
    <name type="common">allis shad</name>
    <dbReference type="NCBI Taxonomy" id="278164"/>
    <lineage>
        <taxon>Eukaryota</taxon>
        <taxon>Metazoa</taxon>
        <taxon>Chordata</taxon>
        <taxon>Craniata</taxon>
        <taxon>Vertebrata</taxon>
        <taxon>Euteleostomi</taxon>
        <taxon>Actinopterygii</taxon>
        <taxon>Neopterygii</taxon>
        <taxon>Teleostei</taxon>
        <taxon>Clupei</taxon>
        <taxon>Clupeiformes</taxon>
        <taxon>Clupeoidei</taxon>
        <taxon>Clupeidae</taxon>
        <taxon>Alosa</taxon>
    </lineage>
</organism>
<reference evidence="1" key="1">
    <citation type="submission" date="2020-10" db="EMBL/GenBank/DDBJ databases">
        <title>Chromosome-scale genome assembly of the Allis shad, Alosa alosa.</title>
        <authorList>
            <person name="Margot Z."/>
            <person name="Christophe K."/>
            <person name="Cabau C."/>
            <person name="Louis A."/>
            <person name="Berthelot C."/>
            <person name="Parey E."/>
            <person name="Roest Crollius H."/>
            <person name="Montfort J."/>
            <person name="Robinson-Rechavi M."/>
            <person name="Bucao C."/>
            <person name="Bouchez O."/>
            <person name="Gislard M."/>
            <person name="Lluch J."/>
            <person name="Milhes M."/>
            <person name="Lampietro C."/>
            <person name="Lopez Roques C."/>
            <person name="Donnadieu C."/>
            <person name="Braasch I."/>
            <person name="Desvignes T."/>
            <person name="Postlethwait J."/>
            <person name="Bobe J."/>
            <person name="Guiguen Y."/>
        </authorList>
    </citation>
    <scope>NUCLEOTIDE SEQUENCE</scope>
    <source>
        <strain evidence="1">M-15738</strain>
        <tissue evidence="1">Blood</tissue>
    </source>
</reference>
<dbReference type="EMBL" id="JADWDJ010000002">
    <property type="protein sequence ID" value="KAG5284534.1"/>
    <property type="molecule type" value="Genomic_DNA"/>
</dbReference>
<evidence type="ECO:0000313" key="1">
    <source>
        <dbReference type="EMBL" id="KAG5284534.1"/>
    </source>
</evidence>